<evidence type="ECO:0000256" key="2">
    <source>
        <dbReference type="ARBA" id="ARBA00004141"/>
    </source>
</evidence>
<dbReference type="EMBL" id="NCSJ02000672">
    <property type="protein sequence ID" value="RFU23655.1"/>
    <property type="molecule type" value="Genomic_DNA"/>
</dbReference>
<evidence type="ECO:0000256" key="3">
    <source>
        <dbReference type="ARBA" id="ARBA00006044"/>
    </source>
</evidence>
<proteinExistence type="inferred from homology"/>
<evidence type="ECO:0000256" key="10">
    <source>
        <dbReference type="ARBA" id="ARBA00023326"/>
    </source>
</evidence>
<evidence type="ECO:0000256" key="5">
    <source>
        <dbReference type="ARBA" id="ARBA00022801"/>
    </source>
</evidence>
<evidence type="ECO:0000256" key="4">
    <source>
        <dbReference type="ARBA" id="ARBA00012601"/>
    </source>
</evidence>
<protein>
    <recommendedName>
        <fullName evidence="4">cellulase</fullName>
        <ecNumber evidence="4">3.2.1.4</ecNumber>
    </recommendedName>
</protein>
<dbReference type="GO" id="GO:0030245">
    <property type="term" value="P:cellulose catabolic process"/>
    <property type="evidence" value="ECO:0007669"/>
    <property type="project" value="UniProtKB-KW"/>
</dbReference>
<feature type="transmembrane region" description="Helical" evidence="13">
    <location>
        <begin position="428"/>
        <end position="449"/>
    </location>
</feature>
<dbReference type="SUPFAM" id="SSF49899">
    <property type="entry name" value="Concanavalin A-like lectins/glucanases"/>
    <property type="match status" value="1"/>
</dbReference>
<dbReference type="GO" id="GO:0022857">
    <property type="term" value="F:transmembrane transporter activity"/>
    <property type="evidence" value="ECO:0007669"/>
    <property type="project" value="InterPro"/>
</dbReference>
<dbReference type="InterPro" id="IPR036259">
    <property type="entry name" value="MFS_trans_sf"/>
</dbReference>
<keyword evidence="13" id="KW-0812">Transmembrane</keyword>
<evidence type="ECO:0000256" key="11">
    <source>
        <dbReference type="SAM" id="Coils"/>
    </source>
</evidence>
<keyword evidence="5" id="KW-0378">Hydrolase</keyword>
<keyword evidence="7" id="KW-0325">Glycoprotein</keyword>
<dbReference type="Pfam" id="PF00840">
    <property type="entry name" value="Glyco_hydro_7"/>
    <property type="match status" value="1"/>
</dbReference>
<dbReference type="CDD" id="cd07999">
    <property type="entry name" value="GH7_CBH_EG"/>
    <property type="match status" value="1"/>
</dbReference>
<evidence type="ECO:0000256" key="13">
    <source>
        <dbReference type="SAM" id="Phobius"/>
    </source>
</evidence>
<sequence length="1483" mass="163641">MSVTRLEKSNLPPAEITAIEPAVEYFIDPEEDRKVLWKIDRVVMPIMMIVLFFQYLDKQSINYATVFNMNTDLHLSGQDFSWVVTLFYFGQMAGTFLSAYFISRFHVVRVVGITIFFWGVCEMCFAASTNFAGIGTARFFLGFCEGAVSPGFVVITSNWYKRREHPIRIAWWTTSGGLATICGAILMYLVGGAHNLSIANWRAMFLICGGTTLLNGVLFIFVMPLDTTVAWFLTEDERRIATERLALDRGTRDRAEFNSAQGKEALLDPLSWMYFLFALFICIPSPILKFSSLVISGFGFTKFMTMLVGLPSGAIQILAVWISVLGMRWTKDLRSWWGFLMTLVPLVGSITMLCLPKSDKWGIVVSTWLAACTSSLMLISTSMIASNVKGNTKKSVVSNMFFVGYTTGCIVGPQLWTAQDAPRYTKGCISSIVSWGLLLITYTVHYFYLKRENKKRAALLTQMENQSTVAEDMDFLKQFTQSTRLSKINPGARERMETLQKYTEVHGAYMHGEKGVDVVAHGHILGAFAKRWIGFNLRMRLPLMLEPGDQAYDITSHPRRKAFRRQENSKDPKYGYNRNAFAHKPMPQKMVGATVRLITTPIGLVSEAIHDHRDKKRSLLDSYGAKAGGSASDSQASKRQPTYVTVPPDQAAELIATGQAEPAEGNDPTHELVPENSDDTDLERTETGEVGGDEEDWALDEITVENEDIEKKSIEKAEVESVETLMNEIQATKVTSQQANPRLPFPVILPQRRPGTKTRGFIRAYAPILQDSGIDQTMFLNFMKSFHKAARASPIFDVVMIATAIAGVYPDILVALGIQAVQIAAMIGQEIQERYRLKKFLTQANKEIFTPRGLHVMVVTYKPGEANQEEIGTKTVDLGATAVAKYGEDLLEMDEKKEMPVTCAPLIFPALDAIAGSQGDNDDGANSGVATAIMGKSKRASKYVANYFDRRAQAVYATKNPDSLLAKQVEPIAPQFKSRFADPNNATNTHLFTLLTGGRYKAQPLGARRRWEKAQRKEAEKRAQGIKVTPRKRILQEDVLYLMVVNMPTAADLEKAKRQIQEAKEKKEAEKQKQKQRQGLFLLGLVSAQTPGTSPEVHPKVKTYRCTNAGGCVRRTSAVVLDSGTHWIHQRDNPSLACTGPGGLNSTVCPDEATCAQNCIIEGISDYASHGVTTDGDAIYLEMIVNGNTQSPRIYLLSETQTRYEILKLTGNEISYEVDVSKLPCGMNGALYLSEMEERGGQGALNPAGAIYGTGYCDAQCGTQTFIDGIANLEGKGACCAEMDIWEANAVATQNTPHVCNHTGLYQCTGDECAFDGVCDKNGCGQNPYGLGNHDYYGPGLTVDTSRPFTVVTQFPAVDKILTEIRRLYVQDGKVIQNAAVNYTGPPAINYIDDEYCADTGATRFMDLGAMEGMGAALSRGMVLVFSIWWDAGGYMSWLDTGNSGPCNATEGSPANIVKVQPNPAVTFSQIKWGEIGSTFTAN</sequence>
<gene>
    <name evidence="15" type="ORF">B7463_g12683</name>
</gene>
<feature type="transmembrane region" description="Helical" evidence="13">
    <location>
        <begin position="272"/>
        <end position="291"/>
    </location>
</feature>
<feature type="transmembrane region" description="Helical" evidence="13">
    <location>
        <begin position="396"/>
        <end position="416"/>
    </location>
</feature>
<feature type="transmembrane region" description="Helical" evidence="13">
    <location>
        <begin position="169"/>
        <end position="191"/>
    </location>
</feature>
<dbReference type="EC" id="3.2.1.4" evidence="4"/>
<feature type="compositionally biased region" description="Polar residues" evidence="12">
    <location>
        <begin position="631"/>
        <end position="643"/>
    </location>
</feature>
<comment type="catalytic activity">
    <reaction evidence="1">
        <text>Endohydrolysis of (1-&gt;4)-beta-D-glucosidic linkages in cellulose, lichenin and cereal beta-D-glucans.</text>
        <dbReference type="EC" id="3.2.1.4"/>
    </reaction>
</comment>
<dbReference type="OrthoDB" id="412382at2759"/>
<feature type="transmembrane region" description="Helical" evidence="13">
    <location>
        <begin position="39"/>
        <end position="56"/>
    </location>
</feature>
<dbReference type="SUPFAM" id="SSF103473">
    <property type="entry name" value="MFS general substrate transporter"/>
    <property type="match status" value="1"/>
</dbReference>
<keyword evidence="6" id="KW-0136">Cellulose degradation</keyword>
<keyword evidence="16" id="KW-1185">Reference proteome</keyword>
<comment type="caution">
    <text evidence="15">The sequence shown here is derived from an EMBL/GenBank/DDBJ whole genome shotgun (WGS) entry which is preliminary data.</text>
</comment>
<feature type="transmembrane region" description="Helical" evidence="13">
    <location>
        <begin position="336"/>
        <end position="355"/>
    </location>
</feature>
<evidence type="ECO:0000256" key="6">
    <source>
        <dbReference type="ARBA" id="ARBA00023001"/>
    </source>
</evidence>
<dbReference type="GO" id="GO:0016020">
    <property type="term" value="C:membrane"/>
    <property type="evidence" value="ECO:0007669"/>
    <property type="project" value="UniProtKB-SubCell"/>
</dbReference>
<evidence type="ECO:0000256" key="9">
    <source>
        <dbReference type="ARBA" id="ARBA00023295"/>
    </source>
</evidence>
<evidence type="ECO:0000256" key="12">
    <source>
        <dbReference type="SAM" id="MobiDB-lite"/>
    </source>
</evidence>
<organism evidence="15 16">
    <name type="scientific">Scytalidium lignicola</name>
    <name type="common">Hyphomycete</name>
    <dbReference type="NCBI Taxonomy" id="5539"/>
    <lineage>
        <taxon>Eukaryota</taxon>
        <taxon>Fungi</taxon>
        <taxon>Dikarya</taxon>
        <taxon>Ascomycota</taxon>
        <taxon>Pezizomycotina</taxon>
        <taxon>Leotiomycetes</taxon>
        <taxon>Leotiomycetes incertae sedis</taxon>
        <taxon>Scytalidium</taxon>
    </lineage>
</organism>
<keyword evidence="13" id="KW-0472">Membrane</keyword>
<evidence type="ECO:0000256" key="1">
    <source>
        <dbReference type="ARBA" id="ARBA00000966"/>
    </source>
</evidence>
<reference evidence="15 16" key="1">
    <citation type="submission" date="2018-05" db="EMBL/GenBank/DDBJ databases">
        <title>Draft genome sequence of Scytalidium lignicola DSM 105466, a ubiquitous saprotrophic fungus.</title>
        <authorList>
            <person name="Buettner E."/>
            <person name="Gebauer A.M."/>
            <person name="Hofrichter M."/>
            <person name="Liers C."/>
            <person name="Kellner H."/>
        </authorList>
    </citation>
    <scope>NUCLEOTIDE SEQUENCE [LARGE SCALE GENOMIC DNA]</scope>
    <source>
        <strain evidence="15 16">DSM 105466</strain>
    </source>
</reference>
<keyword evidence="8" id="KW-0119">Carbohydrate metabolism</keyword>
<keyword evidence="11" id="KW-0175">Coiled coil</keyword>
<evidence type="ECO:0000313" key="15">
    <source>
        <dbReference type="EMBL" id="RFU23655.1"/>
    </source>
</evidence>
<feature type="transmembrane region" description="Helical" evidence="13">
    <location>
        <begin position="303"/>
        <end position="324"/>
    </location>
</feature>
<comment type="subcellular location">
    <subcellularLocation>
        <location evidence="2">Membrane</location>
        <topology evidence="2">Multi-pass membrane protein</topology>
    </subcellularLocation>
</comment>
<evidence type="ECO:0000259" key="14">
    <source>
        <dbReference type="PROSITE" id="PS50850"/>
    </source>
</evidence>
<feature type="transmembrane region" description="Helical" evidence="13">
    <location>
        <begin position="80"/>
        <end position="103"/>
    </location>
</feature>
<keyword evidence="13" id="KW-1133">Transmembrane helix</keyword>
<feature type="transmembrane region" description="Helical" evidence="13">
    <location>
        <begin position="203"/>
        <end position="223"/>
    </location>
</feature>
<comment type="similarity">
    <text evidence="3">Belongs to the glycosyl hydrolase 7 (cellulase C) family.</text>
</comment>
<dbReference type="PRINTS" id="PR00734">
    <property type="entry name" value="GLHYDRLASE7"/>
</dbReference>
<feature type="transmembrane region" description="Helical" evidence="13">
    <location>
        <begin position="362"/>
        <end position="384"/>
    </location>
</feature>
<dbReference type="Gene3D" id="1.20.1250.20">
    <property type="entry name" value="MFS general substrate transporter like domains"/>
    <property type="match status" value="1"/>
</dbReference>
<evidence type="ECO:0000256" key="8">
    <source>
        <dbReference type="ARBA" id="ARBA00023277"/>
    </source>
</evidence>
<evidence type="ECO:0000256" key="7">
    <source>
        <dbReference type="ARBA" id="ARBA00023180"/>
    </source>
</evidence>
<dbReference type="InterPro" id="IPR020846">
    <property type="entry name" value="MFS_dom"/>
</dbReference>
<dbReference type="InterPro" id="IPR001722">
    <property type="entry name" value="Glyco_hydro_7"/>
</dbReference>
<feature type="non-terminal residue" evidence="15">
    <location>
        <position position="1"/>
    </location>
</feature>
<dbReference type="PANTHER" id="PTHR33753:SF1">
    <property type="entry name" value="ENDO-BETA-1,4-GLUCANASE CELB"/>
    <property type="match status" value="1"/>
</dbReference>
<feature type="transmembrane region" description="Helical" evidence="13">
    <location>
        <begin position="110"/>
        <end position="132"/>
    </location>
</feature>
<dbReference type="Proteomes" id="UP000258309">
    <property type="component" value="Unassembled WGS sequence"/>
</dbReference>
<dbReference type="InterPro" id="IPR011701">
    <property type="entry name" value="MFS"/>
</dbReference>
<feature type="non-terminal residue" evidence="15">
    <location>
        <position position="1483"/>
    </location>
</feature>
<dbReference type="PANTHER" id="PTHR33753">
    <property type="entry name" value="1,4-BETA-D-GLUCAN CELLOBIOHYDROLASE B"/>
    <property type="match status" value="1"/>
</dbReference>
<dbReference type="InterPro" id="IPR037019">
    <property type="entry name" value="Glyco_hydro_7_sf"/>
</dbReference>
<feature type="domain" description="Major facilitator superfamily (MFS) profile" evidence="14">
    <location>
        <begin position="43"/>
        <end position="454"/>
    </location>
</feature>
<keyword evidence="9" id="KW-0326">Glycosidase</keyword>
<feature type="coiled-coil region" evidence="11">
    <location>
        <begin position="1050"/>
        <end position="1077"/>
    </location>
</feature>
<feature type="region of interest" description="Disordered" evidence="12">
    <location>
        <begin position="661"/>
        <end position="694"/>
    </location>
</feature>
<dbReference type="GO" id="GO:0008810">
    <property type="term" value="F:cellulase activity"/>
    <property type="evidence" value="ECO:0007669"/>
    <property type="project" value="UniProtKB-EC"/>
</dbReference>
<keyword evidence="10" id="KW-0624">Polysaccharide degradation</keyword>
<dbReference type="InterPro" id="IPR013320">
    <property type="entry name" value="ConA-like_dom_sf"/>
</dbReference>
<dbReference type="Pfam" id="PF07690">
    <property type="entry name" value="MFS_1"/>
    <property type="match status" value="1"/>
</dbReference>
<dbReference type="Gene3D" id="2.70.100.10">
    <property type="entry name" value="Glycoside hydrolase, family 7, domain"/>
    <property type="match status" value="1"/>
</dbReference>
<name>A0A3E2GR71_SCYLI</name>
<feature type="region of interest" description="Disordered" evidence="12">
    <location>
        <begin position="623"/>
        <end position="643"/>
    </location>
</feature>
<dbReference type="PROSITE" id="PS50850">
    <property type="entry name" value="MFS"/>
    <property type="match status" value="1"/>
</dbReference>
<accession>A0A3E2GR71</accession>
<evidence type="ECO:0000313" key="16">
    <source>
        <dbReference type="Proteomes" id="UP000258309"/>
    </source>
</evidence>